<reference evidence="4" key="1">
    <citation type="journal article" date="2023" name="IScience">
        <title>Live-bearing cockroach genome reveals convergent evolutionary mechanisms linked to viviparity in insects and beyond.</title>
        <authorList>
            <person name="Fouks B."/>
            <person name="Harrison M.C."/>
            <person name="Mikhailova A.A."/>
            <person name="Marchal E."/>
            <person name="English S."/>
            <person name="Carruthers M."/>
            <person name="Jennings E.C."/>
            <person name="Chiamaka E.L."/>
            <person name="Frigard R.A."/>
            <person name="Pippel M."/>
            <person name="Attardo G.M."/>
            <person name="Benoit J.B."/>
            <person name="Bornberg-Bauer E."/>
            <person name="Tobe S.S."/>
        </authorList>
    </citation>
    <scope>NUCLEOTIDE SEQUENCE</scope>
    <source>
        <strain evidence="4">Stay&amp;Tobe</strain>
    </source>
</reference>
<feature type="region of interest" description="Disordered" evidence="2">
    <location>
        <begin position="155"/>
        <end position="206"/>
    </location>
</feature>
<evidence type="ECO:0000313" key="4">
    <source>
        <dbReference type="EMBL" id="KAJ9587666.1"/>
    </source>
</evidence>
<dbReference type="GO" id="GO:0000981">
    <property type="term" value="F:DNA-binding transcription factor activity, RNA polymerase II-specific"/>
    <property type="evidence" value="ECO:0007669"/>
    <property type="project" value="TreeGrafter"/>
</dbReference>
<evidence type="ECO:0000313" key="5">
    <source>
        <dbReference type="Proteomes" id="UP001233999"/>
    </source>
</evidence>
<protein>
    <recommendedName>
        <fullName evidence="3">BHLH domain-containing protein</fullName>
    </recommendedName>
</protein>
<dbReference type="PANTHER" id="PTHR23349:SF108">
    <property type="entry name" value="BHLH DOMAIN-CONTAINING PROTEIN"/>
    <property type="match status" value="1"/>
</dbReference>
<gene>
    <name evidence="4" type="ORF">L9F63_018918</name>
</gene>
<dbReference type="InterPro" id="IPR011598">
    <property type="entry name" value="bHLH_dom"/>
</dbReference>
<reference evidence="4" key="2">
    <citation type="submission" date="2023-05" db="EMBL/GenBank/DDBJ databases">
        <authorList>
            <person name="Fouks B."/>
        </authorList>
    </citation>
    <scope>NUCLEOTIDE SEQUENCE</scope>
    <source>
        <strain evidence="4">Stay&amp;Tobe</strain>
        <tissue evidence="4">Testes</tissue>
    </source>
</reference>
<name>A0AAD8EF02_DIPPU</name>
<evidence type="ECO:0000256" key="1">
    <source>
        <dbReference type="ARBA" id="ARBA00023125"/>
    </source>
</evidence>
<dbReference type="PANTHER" id="PTHR23349">
    <property type="entry name" value="BASIC HELIX-LOOP-HELIX TRANSCRIPTION FACTOR, TWIST"/>
    <property type="match status" value="1"/>
</dbReference>
<dbReference type="SUPFAM" id="SSF47459">
    <property type="entry name" value="HLH, helix-loop-helix DNA-binding domain"/>
    <property type="match status" value="1"/>
</dbReference>
<proteinExistence type="predicted"/>
<dbReference type="Pfam" id="PF00010">
    <property type="entry name" value="HLH"/>
    <property type="match status" value="1"/>
</dbReference>
<feature type="compositionally biased region" description="Acidic residues" evidence="2">
    <location>
        <begin position="187"/>
        <end position="198"/>
    </location>
</feature>
<dbReference type="Gene3D" id="4.10.280.10">
    <property type="entry name" value="Helix-loop-helix DNA-binding domain"/>
    <property type="match status" value="1"/>
</dbReference>
<dbReference type="InterPro" id="IPR036638">
    <property type="entry name" value="HLH_DNA-bd_sf"/>
</dbReference>
<dbReference type="GO" id="GO:0046983">
    <property type="term" value="F:protein dimerization activity"/>
    <property type="evidence" value="ECO:0007669"/>
    <property type="project" value="InterPro"/>
</dbReference>
<evidence type="ECO:0000256" key="2">
    <source>
        <dbReference type="SAM" id="MobiDB-lite"/>
    </source>
</evidence>
<comment type="caution">
    <text evidence="4">The sequence shown here is derived from an EMBL/GenBank/DDBJ whole genome shotgun (WGS) entry which is preliminary data.</text>
</comment>
<organism evidence="4 5">
    <name type="scientific">Diploptera punctata</name>
    <name type="common">Pacific beetle cockroach</name>
    <dbReference type="NCBI Taxonomy" id="6984"/>
    <lineage>
        <taxon>Eukaryota</taxon>
        <taxon>Metazoa</taxon>
        <taxon>Ecdysozoa</taxon>
        <taxon>Arthropoda</taxon>
        <taxon>Hexapoda</taxon>
        <taxon>Insecta</taxon>
        <taxon>Pterygota</taxon>
        <taxon>Neoptera</taxon>
        <taxon>Polyneoptera</taxon>
        <taxon>Dictyoptera</taxon>
        <taxon>Blattodea</taxon>
        <taxon>Blaberoidea</taxon>
        <taxon>Blaberidae</taxon>
        <taxon>Diplopterinae</taxon>
        <taxon>Diploptera</taxon>
    </lineage>
</organism>
<dbReference type="EMBL" id="JASPKZ010006078">
    <property type="protein sequence ID" value="KAJ9587666.1"/>
    <property type="molecule type" value="Genomic_DNA"/>
</dbReference>
<feature type="domain" description="BHLH" evidence="3">
    <location>
        <begin position="80"/>
        <end position="144"/>
    </location>
</feature>
<evidence type="ECO:0000259" key="3">
    <source>
        <dbReference type="PROSITE" id="PS50888"/>
    </source>
</evidence>
<dbReference type="AlphaFoldDB" id="A0AAD8EF02"/>
<dbReference type="SMART" id="SM00353">
    <property type="entry name" value="HLH"/>
    <property type="match status" value="1"/>
</dbReference>
<sequence length="333" mass="36507">MATLGVVPFSSAMTSSGNGDAFPEKREILILRKKPKTETEIIDNKNNEVTSAATTVLVTNKRKKVSVGGQQRAHQQPPPVAVARRNARERNRVKQVNNGFATLRQHIPISILSSHSNSGESNRSNKKLSKVETLRLAVDYIRSLQQLLSMDDNEITNLPSSHSPNSLDTCSPRSPGKSSLQQSYDDVNTEIPDDDDTSLLEAPSPGHYRNTGSFIQLVNATPDSNSFVPLTLASSSFPTEGQLQPLITSYHQSSVDDVVIISSGTSSTVRQFATSSLSPGEYSEQSMSPETCHVEDMSFLPTSHQHYPADDVMAWWEHDQRIRLPETSTSTAS</sequence>
<dbReference type="GO" id="GO:0000977">
    <property type="term" value="F:RNA polymerase II transcription regulatory region sequence-specific DNA binding"/>
    <property type="evidence" value="ECO:0007669"/>
    <property type="project" value="TreeGrafter"/>
</dbReference>
<keyword evidence="1" id="KW-0238">DNA-binding</keyword>
<keyword evidence="5" id="KW-1185">Reference proteome</keyword>
<dbReference type="CDD" id="cd19744">
    <property type="entry name" value="bHLH_TS_dAS-C_like"/>
    <property type="match status" value="1"/>
</dbReference>
<accession>A0AAD8EF02</accession>
<dbReference type="GO" id="GO:0032502">
    <property type="term" value="P:developmental process"/>
    <property type="evidence" value="ECO:0007669"/>
    <property type="project" value="TreeGrafter"/>
</dbReference>
<feature type="compositionally biased region" description="Polar residues" evidence="2">
    <location>
        <begin position="155"/>
        <end position="186"/>
    </location>
</feature>
<dbReference type="Proteomes" id="UP001233999">
    <property type="component" value="Unassembled WGS sequence"/>
</dbReference>
<dbReference type="PROSITE" id="PS50888">
    <property type="entry name" value="BHLH"/>
    <property type="match status" value="1"/>
</dbReference>
<dbReference type="InterPro" id="IPR050283">
    <property type="entry name" value="E-box_TF_Regulators"/>
</dbReference>